<protein>
    <recommendedName>
        <fullName evidence="3">DUF2059 domain-containing protein</fullName>
    </recommendedName>
</protein>
<keyword evidence="5" id="KW-1185">Reference proteome</keyword>
<evidence type="ECO:0000313" key="5">
    <source>
        <dbReference type="Proteomes" id="UP000198824"/>
    </source>
</evidence>
<evidence type="ECO:0000256" key="1">
    <source>
        <dbReference type="SAM" id="MobiDB-lite"/>
    </source>
</evidence>
<accession>A0A1I6L2Z6</accession>
<dbReference type="Pfam" id="PF09832">
    <property type="entry name" value="DUF2059"/>
    <property type="match status" value="1"/>
</dbReference>
<dbReference type="RefSeq" id="WP_093314532.1">
    <property type="nucleotide sequence ID" value="NZ_FOZG01000002.1"/>
</dbReference>
<evidence type="ECO:0000259" key="3">
    <source>
        <dbReference type="Pfam" id="PF09832"/>
    </source>
</evidence>
<dbReference type="EMBL" id="FOZG01000002">
    <property type="protein sequence ID" value="SFR97825.1"/>
    <property type="molecule type" value="Genomic_DNA"/>
</dbReference>
<organism evidence="4 5">
    <name type="scientific">Sphingomonas jatrophae</name>
    <dbReference type="NCBI Taxonomy" id="1166337"/>
    <lineage>
        <taxon>Bacteria</taxon>
        <taxon>Pseudomonadati</taxon>
        <taxon>Pseudomonadota</taxon>
        <taxon>Alphaproteobacteria</taxon>
        <taxon>Sphingomonadales</taxon>
        <taxon>Sphingomonadaceae</taxon>
        <taxon>Sphingomonas</taxon>
    </lineage>
</organism>
<keyword evidence="2" id="KW-0732">Signal</keyword>
<feature type="domain" description="DUF2059" evidence="3">
    <location>
        <begin position="103"/>
        <end position="147"/>
    </location>
</feature>
<dbReference type="STRING" id="1166337.SAMN05192580_2212"/>
<evidence type="ECO:0000256" key="2">
    <source>
        <dbReference type="SAM" id="SignalP"/>
    </source>
</evidence>
<dbReference type="AlphaFoldDB" id="A0A1I6L2Z6"/>
<dbReference type="Proteomes" id="UP000198824">
    <property type="component" value="Unassembled WGS sequence"/>
</dbReference>
<sequence length="234" mass="24474">MRHRLAPVAAAALLLAVPASARPAAPALTASQTQVDTLLGILFPIDRLLQLNLAAWQEELAATFDADPALVAREKAAPGLRARVIEAGLAEVRDAYGGELPVMARELRPIYAELTPADADTLIAFFRTPTGAKLVAQMHAGVAQSASLTVRGVADDGRRKALASLEPSDVPALKAFAATPASARARAMAPRIAEVSDRHITAVTKRLETAVPAARARALATPSTRTTDQKASGQ</sequence>
<feature type="chain" id="PRO_5011493707" description="DUF2059 domain-containing protein" evidence="2">
    <location>
        <begin position="22"/>
        <end position="234"/>
    </location>
</feature>
<dbReference type="InterPro" id="IPR018637">
    <property type="entry name" value="DUF2059"/>
</dbReference>
<feature type="signal peptide" evidence="2">
    <location>
        <begin position="1"/>
        <end position="21"/>
    </location>
</feature>
<reference evidence="4 5" key="1">
    <citation type="submission" date="2016-10" db="EMBL/GenBank/DDBJ databases">
        <authorList>
            <person name="de Groot N.N."/>
        </authorList>
    </citation>
    <scope>NUCLEOTIDE SEQUENCE [LARGE SCALE GENOMIC DNA]</scope>
    <source>
        <strain evidence="4 5">S5-249</strain>
    </source>
</reference>
<gene>
    <name evidence="4" type="ORF">SAMN05192580_2212</name>
</gene>
<name>A0A1I6L2Z6_9SPHN</name>
<feature type="compositionally biased region" description="Low complexity" evidence="1">
    <location>
        <begin position="211"/>
        <end position="226"/>
    </location>
</feature>
<evidence type="ECO:0000313" key="4">
    <source>
        <dbReference type="EMBL" id="SFR97825.1"/>
    </source>
</evidence>
<proteinExistence type="predicted"/>
<feature type="region of interest" description="Disordered" evidence="1">
    <location>
        <begin position="211"/>
        <end position="234"/>
    </location>
</feature>
<dbReference type="OrthoDB" id="7354841at2"/>